<dbReference type="PANTHER" id="PTHR11645">
    <property type="entry name" value="PYRROLINE-5-CARBOXYLATE REDUCTASE"/>
    <property type="match status" value="1"/>
</dbReference>
<comment type="catalytic activity">
    <reaction evidence="6">
        <text>L-proline + NAD(+) = (S)-1-pyrroline-5-carboxylate + NADH + 2 H(+)</text>
        <dbReference type="Rhea" id="RHEA:14105"/>
        <dbReference type="ChEBI" id="CHEBI:15378"/>
        <dbReference type="ChEBI" id="CHEBI:17388"/>
        <dbReference type="ChEBI" id="CHEBI:57540"/>
        <dbReference type="ChEBI" id="CHEBI:57945"/>
        <dbReference type="ChEBI" id="CHEBI:60039"/>
        <dbReference type="EC" id="1.5.1.2"/>
    </reaction>
</comment>
<evidence type="ECO:0000313" key="11">
    <source>
        <dbReference type="Proteomes" id="UP000094714"/>
    </source>
</evidence>
<comment type="pathway">
    <text evidence="6 8">Amino-acid biosynthesis; L-proline biosynthesis; L-proline from L-glutamate 5-semialdehyde: step 1/1.</text>
</comment>
<protein>
    <recommendedName>
        <fullName evidence="6 7">Pyrroline-5-carboxylate reductase</fullName>
        <shortName evidence="6">P5C reductase</shortName>
        <shortName evidence="6">P5CR</shortName>
        <ecNumber evidence="6 7">1.5.1.2</ecNumber>
    </recommendedName>
    <alternativeName>
        <fullName evidence="6">PCA reductase</fullName>
    </alternativeName>
</protein>
<dbReference type="SUPFAM" id="SSF51735">
    <property type="entry name" value="NAD(P)-binding Rossmann-fold domains"/>
    <property type="match status" value="1"/>
</dbReference>
<evidence type="ECO:0000256" key="2">
    <source>
        <dbReference type="ARBA" id="ARBA00022650"/>
    </source>
</evidence>
<dbReference type="HAMAP" id="MF_01925">
    <property type="entry name" value="P5C_reductase"/>
    <property type="match status" value="1"/>
</dbReference>
<dbReference type="FunFam" id="1.10.3730.10:FF:000001">
    <property type="entry name" value="Pyrroline-5-carboxylate reductase"/>
    <property type="match status" value="1"/>
</dbReference>
<evidence type="ECO:0000259" key="9">
    <source>
        <dbReference type="SMART" id="SM00881"/>
    </source>
</evidence>
<keyword evidence="4 6" id="KW-0560">Oxidoreductase</keyword>
<evidence type="ECO:0000256" key="4">
    <source>
        <dbReference type="ARBA" id="ARBA00023002"/>
    </source>
</evidence>
<feature type="domain" description="CoA-binding" evidence="9">
    <location>
        <begin position="3"/>
        <end position="102"/>
    </location>
</feature>
<comment type="catalytic activity">
    <reaction evidence="6 8">
        <text>L-proline + NADP(+) = (S)-1-pyrroline-5-carboxylate + NADPH + 2 H(+)</text>
        <dbReference type="Rhea" id="RHEA:14109"/>
        <dbReference type="ChEBI" id="CHEBI:15378"/>
        <dbReference type="ChEBI" id="CHEBI:17388"/>
        <dbReference type="ChEBI" id="CHEBI:57783"/>
        <dbReference type="ChEBI" id="CHEBI:58349"/>
        <dbReference type="ChEBI" id="CHEBI:60039"/>
        <dbReference type="EC" id="1.5.1.2"/>
    </reaction>
</comment>
<dbReference type="InterPro" id="IPR053790">
    <property type="entry name" value="P5CR-like_CS"/>
</dbReference>
<keyword evidence="6 8" id="KW-0028">Amino-acid biosynthesis</keyword>
<comment type="similarity">
    <text evidence="1 6 8">Belongs to the pyrroline-5-carboxylate reductase family.</text>
</comment>
<dbReference type="InterPro" id="IPR008927">
    <property type="entry name" value="6-PGluconate_DH-like_C_sf"/>
</dbReference>
<dbReference type="NCBIfam" id="TIGR00112">
    <property type="entry name" value="proC"/>
    <property type="match status" value="1"/>
</dbReference>
<organism evidence="10 11">
    <name type="scientific">Limosilactobacillus fermentum</name>
    <name type="common">Lactobacillus fermentum</name>
    <dbReference type="NCBI Taxonomy" id="1613"/>
    <lineage>
        <taxon>Bacteria</taxon>
        <taxon>Bacillati</taxon>
        <taxon>Bacillota</taxon>
        <taxon>Bacilli</taxon>
        <taxon>Lactobacillales</taxon>
        <taxon>Lactobacillaceae</taxon>
        <taxon>Limosilactobacillus</taxon>
    </lineage>
</organism>
<dbReference type="Pfam" id="PF03807">
    <property type="entry name" value="F420_oxidored"/>
    <property type="match status" value="1"/>
</dbReference>
<keyword evidence="3 6" id="KW-0521">NADP</keyword>
<proteinExistence type="inferred from homology"/>
<dbReference type="SUPFAM" id="SSF48179">
    <property type="entry name" value="6-phosphogluconate dehydrogenase C-terminal domain-like"/>
    <property type="match status" value="1"/>
</dbReference>
<dbReference type="InterPro" id="IPR036291">
    <property type="entry name" value="NAD(P)-bd_dom_sf"/>
</dbReference>
<reference evidence="10 11" key="1">
    <citation type="submission" date="2016-09" db="EMBL/GenBank/DDBJ databases">
        <title>Genome Sequence of the Lactobacillus fermentum strain NCC2970 (CNCM I-5068).</title>
        <authorList>
            <person name="Barretto C."/>
            <person name="Ngom-Bru C."/>
            <person name="Genevaz A."/>
            <person name="Fournier C."/>
            <person name="Moine D."/>
            <person name="Kassam M."/>
            <person name="Iltis A."/>
            <person name="Sagory-Zalkind P."/>
            <person name="Faucherand G."/>
            <person name="Descombes P."/>
            <person name="Duboux S."/>
        </authorList>
    </citation>
    <scope>NUCLEOTIDE SEQUENCE [LARGE SCALE GENOMIC DNA]</scope>
    <source>
        <strain evidence="10 11">NCC2970</strain>
    </source>
</reference>
<evidence type="ECO:0000256" key="6">
    <source>
        <dbReference type="HAMAP-Rule" id="MF_01925"/>
    </source>
</evidence>
<dbReference type="PATRIC" id="fig|1613.112.peg.437"/>
<dbReference type="GO" id="GO:0004735">
    <property type="term" value="F:pyrroline-5-carboxylate reductase activity"/>
    <property type="evidence" value="ECO:0007669"/>
    <property type="project" value="UniProtKB-UniRule"/>
</dbReference>
<dbReference type="PANTHER" id="PTHR11645:SF0">
    <property type="entry name" value="PYRROLINE-5-CARBOXYLATE REDUCTASE 3"/>
    <property type="match status" value="1"/>
</dbReference>
<dbReference type="InterPro" id="IPR028939">
    <property type="entry name" value="P5C_Rdtase_cat_N"/>
</dbReference>
<accession>A0A1D7ZVI6</accession>
<dbReference type="PIRSF" id="PIRSF000193">
    <property type="entry name" value="Pyrrol-5-carb_rd"/>
    <property type="match status" value="1"/>
</dbReference>
<dbReference type="SMART" id="SM00881">
    <property type="entry name" value="CoA_binding"/>
    <property type="match status" value="1"/>
</dbReference>
<comment type="subcellular location">
    <subcellularLocation>
        <location evidence="6">Cytoplasm</location>
    </subcellularLocation>
</comment>
<dbReference type="Gene3D" id="3.40.50.720">
    <property type="entry name" value="NAD(P)-binding Rossmann-like Domain"/>
    <property type="match status" value="1"/>
</dbReference>
<evidence type="ECO:0000313" key="10">
    <source>
        <dbReference type="EMBL" id="AOR73887.1"/>
    </source>
</evidence>
<dbReference type="GO" id="GO:0055129">
    <property type="term" value="P:L-proline biosynthetic process"/>
    <property type="evidence" value="ECO:0007669"/>
    <property type="project" value="UniProtKB-UniRule"/>
</dbReference>
<dbReference type="InterPro" id="IPR003781">
    <property type="entry name" value="CoA-bd"/>
</dbReference>
<dbReference type="Proteomes" id="UP000094714">
    <property type="component" value="Chromosome"/>
</dbReference>
<gene>
    <name evidence="6" type="primary">proC</name>
    <name evidence="10" type="ORF">LACFE_CDS0415</name>
</gene>
<evidence type="ECO:0000256" key="1">
    <source>
        <dbReference type="ARBA" id="ARBA00005525"/>
    </source>
</evidence>
<sequence>MKEKKMTEKIAIVGVGAMGGAIAKGLYNTKQYQLLGLNPVNPRVTQLAEDLEMTVVNDPAALVNLAPDLVILTTPAPLTVATARSLANLPTTTPVVSAAAGITQEQLQAVLGDRPLATMIPNTPVAVNAGAIGLALPQEMVEPAGTLIKEVLGSLGTAIEVKEADLDVVGVIGGCGPAFVDVMMDALSDGAVKHGLNRQVAYQVIAAMVAGTGKLALETGLAPALLRDQVASPGGTTIRGIDALEQHGFRAGLIEAVDQASGGHYVD</sequence>
<keyword evidence="6" id="KW-0963">Cytoplasm</keyword>
<evidence type="ECO:0000256" key="3">
    <source>
        <dbReference type="ARBA" id="ARBA00022857"/>
    </source>
</evidence>
<dbReference type="InterPro" id="IPR029036">
    <property type="entry name" value="P5CR_dimer"/>
</dbReference>
<dbReference type="PROSITE" id="PS00521">
    <property type="entry name" value="P5CR"/>
    <property type="match status" value="1"/>
</dbReference>
<dbReference type="Pfam" id="PF14748">
    <property type="entry name" value="P5CR_dimer"/>
    <property type="match status" value="1"/>
</dbReference>
<dbReference type="InterPro" id="IPR000304">
    <property type="entry name" value="Pyrroline-COOH_reductase"/>
</dbReference>
<dbReference type="GO" id="GO:0005737">
    <property type="term" value="C:cytoplasm"/>
    <property type="evidence" value="ECO:0007669"/>
    <property type="project" value="UniProtKB-SubCell"/>
</dbReference>
<dbReference type="AlphaFoldDB" id="A0A1D7ZVI6"/>
<evidence type="ECO:0000256" key="8">
    <source>
        <dbReference type="RuleBase" id="RU003903"/>
    </source>
</evidence>
<name>A0A1D7ZVI6_LIMFE</name>
<comment type="function">
    <text evidence="5 6">Catalyzes the reduction of 1-pyrroline-5-carboxylate (PCA) to L-proline.</text>
</comment>
<dbReference type="UniPathway" id="UPA00098">
    <property type="reaction ID" value="UER00361"/>
</dbReference>
<evidence type="ECO:0000256" key="7">
    <source>
        <dbReference type="NCBIfam" id="TIGR00112"/>
    </source>
</evidence>
<dbReference type="EC" id="1.5.1.2" evidence="6 7"/>
<evidence type="ECO:0000256" key="5">
    <source>
        <dbReference type="ARBA" id="ARBA00058118"/>
    </source>
</evidence>
<dbReference type="Gene3D" id="1.10.3730.10">
    <property type="entry name" value="ProC C-terminal domain-like"/>
    <property type="match status" value="1"/>
</dbReference>
<keyword evidence="2 6" id="KW-0641">Proline biosynthesis</keyword>
<dbReference type="EMBL" id="CP017151">
    <property type="protein sequence ID" value="AOR73887.1"/>
    <property type="molecule type" value="Genomic_DNA"/>
</dbReference>